<evidence type="ECO:0008006" key="8">
    <source>
        <dbReference type="Google" id="ProtNLM"/>
    </source>
</evidence>
<evidence type="ECO:0000256" key="4">
    <source>
        <dbReference type="ARBA" id="ARBA00023136"/>
    </source>
</evidence>
<name>A0A397BL91_APHAT</name>
<evidence type="ECO:0000313" key="7">
    <source>
        <dbReference type="Proteomes" id="UP000266239"/>
    </source>
</evidence>
<sequence length="317" mass="33900">MAIPTTLSKIILVGLNILFIAAGALLIYVGVSFKGNHWSDVFSAATATSVNSLGLYTLIFGIVVVAIACLGLFGALCRNKILLTVYAVFVFLALAVFTAFAVLTFISASTASKWNAAEFPAATEESQVASSLNEVYCYAQGARLCTLASPREAFKTFVPALADTIVGVSTLLKINVDETTGINGFCLQVDKQVAALGVVGATAAKALPSQYKQVCETCADVEKKYSNYKSIFEFAEEKCPLNPTTATFCGNFLLSKTQTNVYKSAPYEVCRPAILDLWHSMSMKLAIGSTVAAAISLILLFFACAAGKRSDYDRYSY</sequence>
<proteinExistence type="predicted"/>
<dbReference type="EMBL" id="QUTA01004376">
    <property type="protein sequence ID" value="RHY20018.1"/>
    <property type="molecule type" value="Genomic_DNA"/>
</dbReference>
<keyword evidence="3 5" id="KW-1133">Transmembrane helix</keyword>
<protein>
    <recommendedName>
        <fullName evidence="8">Tetraspanin</fullName>
    </recommendedName>
</protein>
<evidence type="ECO:0000313" key="6">
    <source>
        <dbReference type="EMBL" id="RHY20018.1"/>
    </source>
</evidence>
<keyword evidence="2 5" id="KW-0812">Transmembrane</keyword>
<comment type="subcellular location">
    <subcellularLocation>
        <location evidence="1">Membrane</location>
        <topology evidence="1">Multi-pass membrane protein</topology>
    </subcellularLocation>
</comment>
<feature type="transmembrane region" description="Helical" evidence="5">
    <location>
        <begin position="285"/>
        <end position="307"/>
    </location>
</feature>
<dbReference type="InterPro" id="IPR018499">
    <property type="entry name" value="Tetraspanin/Peripherin"/>
</dbReference>
<evidence type="ECO:0000256" key="3">
    <source>
        <dbReference type="ARBA" id="ARBA00022989"/>
    </source>
</evidence>
<evidence type="ECO:0000256" key="5">
    <source>
        <dbReference type="SAM" id="Phobius"/>
    </source>
</evidence>
<dbReference type="Pfam" id="PF00335">
    <property type="entry name" value="Tetraspanin"/>
    <property type="match status" value="1"/>
</dbReference>
<feature type="transmembrane region" description="Helical" evidence="5">
    <location>
        <begin position="12"/>
        <end position="33"/>
    </location>
</feature>
<dbReference type="GO" id="GO:0016020">
    <property type="term" value="C:membrane"/>
    <property type="evidence" value="ECO:0007669"/>
    <property type="project" value="UniProtKB-SubCell"/>
</dbReference>
<dbReference type="VEuPathDB" id="FungiDB:H257_02015"/>
<reference evidence="6 7" key="1">
    <citation type="submission" date="2018-08" db="EMBL/GenBank/DDBJ databases">
        <title>Aphanomyces genome sequencing and annotation.</title>
        <authorList>
            <person name="Minardi D."/>
            <person name="Oidtmann B."/>
            <person name="Van Der Giezen M."/>
            <person name="Studholme D.J."/>
        </authorList>
    </citation>
    <scope>NUCLEOTIDE SEQUENCE [LARGE SCALE GENOMIC DNA]</scope>
    <source>
        <strain evidence="6 7">Yx</strain>
    </source>
</reference>
<dbReference type="AlphaFoldDB" id="A0A397BL91"/>
<evidence type="ECO:0000256" key="2">
    <source>
        <dbReference type="ARBA" id="ARBA00022692"/>
    </source>
</evidence>
<dbReference type="PRINTS" id="PR00259">
    <property type="entry name" value="TMFOUR"/>
</dbReference>
<gene>
    <name evidence="6" type="ORF">DYB25_001856</name>
</gene>
<feature type="transmembrane region" description="Helical" evidence="5">
    <location>
        <begin position="53"/>
        <end position="76"/>
    </location>
</feature>
<feature type="transmembrane region" description="Helical" evidence="5">
    <location>
        <begin position="83"/>
        <end position="106"/>
    </location>
</feature>
<comment type="caution">
    <text evidence="6">The sequence shown here is derived from an EMBL/GenBank/DDBJ whole genome shotgun (WGS) entry which is preliminary data.</text>
</comment>
<organism evidence="6 7">
    <name type="scientific">Aphanomyces astaci</name>
    <name type="common">Crayfish plague agent</name>
    <dbReference type="NCBI Taxonomy" id="112090"/>
    <lineage>
        <taxon>Eukaryota</taxon>
        <taxon>Sar</taxon>
        <taxon>Stramenopiles</taxon>
        <taxon>Oomycota</taxon>
        <taxon>Saprolegniomycetes</taxon>
        <taxon>Saprolegniales</taxon>
        <taxon>Verrucalvaceae</taxon>
        <taxon>Aphanomyces</taxon>
    </lineage>
</organism>
<evidence type="ECO:0000256" key="1">
    <source>
        <dbReference type="ARBA" id="ARBA00004141"/>
    </source>
</evidence>
<dbReference type="Proteomes" id="UP000266239">
    <property type="component" value="Unassembled WGS sequence"/>
</dbReference>
<accession>A0A397BL91</accession>
<keyword evidence="4 5" id="KW-0472">Membrane</keyword>